<evidence type="ECO:0000313" key="2">
    <source>
        <dbReference type="EMBL" id="CEM40718.1"/>
    </source>
</evidence>
<evidence type="ECO:0000256" key="1">
    <source>
        <dbReference type="SAM" id="MobiDB-lite"/>
    </source>
</evidence>
<protein>
    <submittedName>
        <fullName evidence="2">Uncharacterized protein</fullName>
    </submittedName>
</protein>
<sequence>MLAIRYYTLIFSGFLDTLLSKEDLWACIGSMGTFRMPSFVEAWAQNGGVQVLAPEKVDETNFKKMFNAPLVIVFRGNALGFLFGKTSGQEDDEGQEQAPAEAPAGEEDVNKEPDDTGVDVDERELGEERELDN</sequence>
<feature type="region of interest" description="Disordered" evidence="1">
    <location>
        <begin position="85"/>
        <end position="133"/>
    </location>
</feature>
<organism evidence="2">
    <name type="scientific">Chromera velia CCMP2878</name>
    <dbReference type="NCBI Taxonomy" id="1169474"/>
    <lineage>
        <taxon>Eukaryota</taxon>
        <taxon>Sar</taxon>
        <taxon>Alveolata</taxon>
        <taxon>Colpodellida</taxon>
        <taxon>Chromeraceae</taxon>
        <taxon>Chromera</taxon>
    </lineage>
</organism>
<gene>
    <name evidence="2" type="ORF">Cvel_6025</name>
</gene>
<feature type="compositionally biased region" description="Acidic residues" evidence="1">
    <location>
        <begin position="115"/>
        <end position="125"/>
    </location>
</feature>
<dbReference type="VEuPathDB" id="CryptoDB:Cvel_6025"/>
<accession>A0A0G4HAC4</accession>
<name>A0A0G4HAC4_9ALVE</name>
<dbReference type="EMBL" id="CDMZ01002094">
    <property type="protein sequence ID" value="CEM40718.1"/>
    <property type="molecule type" value="Genomic_DNA"/>
</dbReference>
<dbReference type="AlphaFoldDB" id="A0A0G4HAC4"/>
<dbReference type="PhylomeDB" id="A0A0G4HAC4"/>
<proteinExistence type="predicted"/>
<reference evidence="2" key="1">
    <citation type="submission" date="2014-11" db="EMBL/GenBank/DDBJ databases">
        <authorList>
            <person name="Otto D Thomas"/>
            <person name="Naeem Raeece"/>
        </authorList>
    </citation>
    <scope>NUCLEOTIDE SEQUENCE</scope>
</reference>